<protein>
    <submittedName>
        <fullName evidence="8">Peptidase, M48 family</fullName>
    </submittedName>
</protein>
<dbReference type="GO" id="GO:0004222">
    <property type="term" value="F:metalloendopeptidase activity"/>
    <property type="evidence" value="ECO:0007669"/>
    <property type="project" value="InterPro"/>
</dbReference>
<dbReference type="Proteomes" id="UP000032702">
    <property type="component" value="Unassembled WGS sequence"/>
</dbReference>
<dbReference type="PANTHER" id="PTHR22726:SF1">
    <property type="entry name" value="METALLOENDOPEPTIDASE OMA1, MITOCHONDRIAL"/>
    <property type="match status" value="1"/>
</dbReference>
<evidence type="ECO:0000256" key="4">
    <source>
        <dbReference type="ARBA" id="ARBA00022833"/>
    </source>
</evidence>
<evidence type="ECO:0000256" key="5">
    <source>
        <dbReference type="ARBA" id="ARBA00023049"/>
    </source>
</evidence>
<evidence type="ECO:0000256" key="1">
    <source>
        <dbReference type="ARBA" id="ARBA00022670"/>
    </source>
</evidence>
<dbReference type="EMBL" id="AAMD01000007">
    <property type="protein sequence ID" value="EAU69256.1"/>
    <property type="molecule type" value="Genomic_DNA"/>
</dbReference>
<dbReference type="InterPro" id="IPR051156">
    <property type="entry name" value="Mito/Outer_Membr_Metalloprot"/>
</dbReference>
<dbReference type="GO" id="GO:0051603">
    <property type="term" value="P:proteolysis involved in protein catabolic process"/>
    <property type="evidence" value="ECO:0007669"/>
    <property type="project" value="TreeGrafter"/>
</dbReference>
<comment type="caution">
    <text evidence="8">The sequence shown here is derived from an EMBL/GenBank/DDBJ whole genome shotgun (WGS) entry which is preliminary data.</text>
</comment>
<reference evidence="8 9" key="1">
    <citation type="submission" date="2006-04" db="EMBL/GenBank/DDBJ databases">
        <authorList>
            <person name="Nierman W.C."/>
        </authorList>
    </citation>
    <scope>NUCLEOTIDE SEQUENCE [LARGE SCALE GENOMIC DNA]</scope>
    <source>
        <strain evidence="8 9">DW4/3-1</strain>
    </source>
</reference>
<dbReference type="GO" id="GO:0016020">
    <property type="term" value="C:membrane"/>
    <property type="evidence" value="ECO:0007669"/>
    <property type="project" value="TreeGrafter"/>
</dbReference>
<keyword evidence="4 6" id="KW-0862">Zinc</keyword>
<evidence type="ECO:0000313" key="9">
    <source>
        <dbReference type="Proteomes" id="UP000032702"/>
    </source>
</evidence>
<dbReference type="AlphaFoldDB" id="Q09C49"/>
<name>Q09C49_STIAD</name>
<keyword evidence="3 6" id="KW-0378">Hydrolase</keyword>
<dbReference type="PATRIC" id="fig|378806.16.peg.8658"/>
<evidence type="ECO:0000256" key="3">
    <source>
        <dbReference type="ARBA" id="ARBA00022801"/>
    </source>
</evidence>
<sequence length="315" mass="33873">MSTGGYPLAPGACRAANIWLRVAPPRCSSPWRRAGKEDAYLMQRIFSVVLSLTVAAGFSAGCATQRIKAEKAVANVLISDEQEAELGAQVKKQLEQEEKIQYVQDQAVVDYVNTVATPILRAANRDRKGVKWQVFVINDPKTVNAFATPGGYLYVYTGLILAADNEAELAGVLAHEAGHVVGRHSARAMVNAYGLQALSELALGKNPGVAAQIAAQLAGTGAQLAHGRSEETEADEYGARYSAAAGYDPKGLITFFDKLRKQEGTTPGVLKWLSTHPTSADRISHLQQYISQNNLSGTNVGAERITPIKQRLQGR</sequence>
<evidence type="ECO:0000313" key="8">
    <source>
        <dbReference type="EMBL" id="EAU69256.1"/>
    </source>
</evidence>
<evidence type="ECO:0000259" key="7">
    <source>
        <dbReference type="Pfam" id="PF01435"/>
    </source>
</evidence>
<dbReference type="GO" id="GO:0046872">
    <property type="term" value="F:metal ion binding"/>
    <property type="evidence" value="ECO:0007669"/>
    <property type="project" value="UniProtKB-KW"/>
</dbReference>
<accession>Q09C49</accession>
<dbReference type="Pfam" id="PF01435">
    <property type="entry name" value="Peptidase_M48"/>
    <property type="match status" value="1"/>
</dbReference>
<keyword evidence="1 6" id="KW-0645">Protease</keyword>
<proteinExistence type="inferred from homology"/>
<organism evidence="8 9">
    <name type="scientific">Stigmatella aurantiaca (strain DW4/3-1)</name>
    <dbReference type="NCBI Taxonomy" id="378806"/>
    <lineage>
        <taxon>Bacteria</taxon>
        <taxon>Pseudomonadati</taxon>
        <taxon>Myxococcota</taxon>
        <taxon>Myxococcia</taxon>
        <taxon>Myxococcales</taxon>
        <taxon>Cystobacterineae</taxon>
        <taxon>Archangiaceae</taxon>
        <taxon>Stigmatella</taxon>
    </lineage>
</organism>
<gene>
    <name evidence="8" type="ORF">STIAU_7986</name>
</gene>
<dbReference type="CDD" id="cd07333">
    <property type="entry name" value="M48C_bepA_like"/>
    <property type="match status" value="1"/>
</dbReference>
<evidence type="ECO:0000256" key="6">
    <source>
        <dbReference type="RuleBase" id="RU003983"/>
    </source>
</evidence>
<keyword evidence="5 6" id="KW-0482">Metalloprotease</keyword>
<dbReference type="Gene3D" id="3.30.2010.10">
    <property type="entry name" value="Metalloproteases ('zincins'), catalytic domain"/>
    <property type="match status" value="1"/>
</dbReference>
<keyword evidence="2" id="KW-0479">Metal-binding</keyword>
<feature type="domain" description="Peptidase M48" evidence="7">
    <location>
        <begin position="112"/>
        <end position="289"/>
    </location>
</feature>
<evidence type="ECO:0000256" key="2">
    <source>
        <dbReference type="ARBA" id="ARBA00022723"/>
    </source>
</evidence>
<dbReference type="InterPro" id="IPR001915">
    <property type="entry name" value="Peptidase_M48"/>
</dbReference>
<comment type="similarity">
    <text evidence="6">Belongs to the peptidase M48 family.</text>
</comment>
<comment type="cofactor">
    <cofactor evidence="6">
        <name>Zn(2+)</name>
        <dbReference type="ChEBI" id="CHEBI:29105"/>
    </cofactor>
    <text evidence="6">Binds 1 zinc ion per subunit.</text>
</comment>
<dbReference type="PANTHER" id="PTHR22726">
    <property type="entry name" value="METALLOENDOPEPTIDASE OMA1"/>
    <property type="match status" value="1"/>
</dbReference>